<dbReference type="EMBL" id="DXCQ01000014">
    <property type="protein sequence ID" value="HIY96309.1"/>
    <property type="molecule type" value="Genomic_DNA"/>
</dbReference>
<proteinExistence type="predicted"/>
<keyword evidence="1" id="KW-0472">Membrane</keyword>
<feature type="signal peptide" evidence="2">
    <location>
        <begin position="1"/>
        <end position="30"/>
    </location>
</feature>
<feature type="transmembrane region" description="Helical" evidence="1">
    <location>
        <begin position="692"/>
        <end position="714"/>
    </location>
</feature>
<evidence type="ECO:0000313" key="3">
    <source>
        <dbReference type="EMBL" id="HIY96309.1"/>
    </source>
</evidence>
<dbReference type="AlphaFoldDB" id="A0A9D1ZYE3"/>
<keyword evidence="1" id="KW-1133">Transmembrane helix</keyword>
<name>A0A9D1ZYE3_9FIRM</name>
<accession>A0A9D1ZYE3</accession>
<protein>
    <recommendedName>
        <fullName evidence="5">Bacterial repeat domain-containing protein</fullName>
    </recommendedName>
</protein>
<reference evidence="3" key="2">
    <citation type="submission" date="2021-04" db="EMBL/GenBank/DDBJ databases">
        <authorList>
            <person name="Gilroy R."/>
        </authorList>
    </citation>
    <scope>NUCLEOTIDE SEQUENCE</scope>
    <source>
        <strain evidence="3">1345</strain>
    </source>
</reference>
<feature type="chain" id="PRO_5039490261" description="Bacterial repeat domain-containing protein" evidence="2">
    <location>
        <begin position="31"/>
        <end position="740"/>
    </location>
</feature>
<sequence>MSRKRMGLFALIAAFALCMAAMCASFMLTAAEKTVSRTNIFDTSNAQDVTPDYSADSTTYLTYNIGEGGSVRYRRNLALKWFESNDTTADNAFDGTLAYFSLVIGFEDTSSFESFTVRMETTQFSMSKEGKTVNEITFTPDDSGDLAVSVNGTAATATVAEADADSIAIGFASDDTNGNFVVALNGSPLVNADDEELCFTNIGKYYAQYASSSADTPITPLAFSAVSAAAGSEEDTGVNFTIQSLNGQSFAIDAEGDVTDDQAPVLVVDSDIRQLYLGFEIDIETVTIDVCATSGVTTDEYYYIPVENGEEKRSFNEEGALQGYTELASNTVFWQKDFVDNNGDKTENRRISIAYELSDGETSAYYFIEWYAQADADGFIPVVNAENETTRPVMAFMELSDDGEYVPTADATEEYQPAVDEAALDGEGNSIQVGTGAYFYLPSLKAYITDVTCGYTDMDFTVYYRSTNSSSVSTINGSYDELRIELTNEGTYEFRVVPTNSAGRAMTGWFGEKGNYTEKDITTDNVFDAKNLCSFTFTVHYSGPVIEESDEEEDPGYVDATYSIADFEIIGVSGYSENYILQYFVPTDSNKTYTLDEIRAAEQADGTNSLGTWVIINKYDESLDDDDENNNNDYSWDPDSSLSFIPQERGIYKVTVRVTADNYPMVSASKYVQIASNSVEIPGSTDWLENNILSLVFLGIGVLCLIGIVVLLLIKPKDKAAAAAEKERKAEMKEKREKRK</sequence>
<evidence type="ECO:0000256" key="1">
    <source>
        <dbReference type="SAM" id="Phobius"/>
    </source>
</evidence>
<organism evidence="3 4">
    <name type="scientific">Candidatus Borkfalkia excrementigallinarum</name>
    <dbReference type="NCBI Taxonomy" id="2838506"/>
    <lineage>
        <taxon>Bacteria</taxon>
        <taxon>Bacillati</taxon>
        <taxon>Bacillota</taxon>
        <taxon>Clostridia</taxon>
        <taxon>Christensenellales</taxon>
        <taxon>Christensenellaceae</taxon>
        <taxon>Candidatus Borkfalkia</taxon>
    </lineage>
</organism>
<evidence type="ECO:0000256" key="2">
    <source>
        <dbReference type="SAM" id="SignalP"/>
    </source>
</evidence>
<evidence type="ECO:0008006" key="5">
    <source>
        <dbReference type="Google" id="ProtNLM"/>
    </source>
</evidence>
<dbReference type="Proteomes" id="UP000886750">
    <property type="component" value="Unassembled WGS sequence"/>
</dbReference>
<keyword evidence="2" id="KW-0732">Signal</keyword>
<evidence type="ECO:0000313" key="4">
    <source>
        <dbReference type="Proteomes" id="UP000886750"/>
    </source>
</evidence>
<reference evidence="3" key="1">
    <citation type="journal article" date="2021" name="PeerJ">
        <title>Extensive microbial diversity within the chicken gut microbiome revealed by metagenomics and culture.</title>
        <authorList>
            <person name="Gilroy R."/>
            <person name="Ravi A."/>
            <person name="Getino M."/>
            <person name="Pursley I."/>
            <person name="Horton D.L."/>
            <person name="Alikhan N.F."/>
            <person name="Baker D."/>
            <person name="Gharbi K."/>
            <person name="Hall N."/>
            <person name="Watson M."/>
            <person name="Adriaenssens E.M."/>
            <person name="Foster-Nyarko E."/>
            <person name="Jarju S."/>
            <person name="Secka A."/>
            <person name="Antonio M."/>
            <person name="Oren A."/>
            <person name="Chaudhuri R.R."/>
            <person name="La Ragione R."/>
            <person name="Hildebrand F."/>
            <person name="Pallen M.J."/>
        </authorList>
    </citation>
    <scope>NUCLEOTIDE SEQUENCE</scope>
    <source>
        <strain evidence="3">1345</strain>
    </source>
</reference>
<comment type="caution">
    <text evidence="3">The sequence shown here is derived from an EMBL/GenBank/DDBJ whole genome shotgun (WGS) entry which is preliminary data.</text>
</comment>
<gene>
    <name evidence="3" type="ORF">H9729_01330</name>
</gene>
<keyword evidence="1" id="KW-0812">Transmembrane</keyword>